<dbReference type="GO" id="GO:0005886">
    <property type="term" value="C:plasma membrane"/>
    <property type="evidence" value="ECO:0007669"/>
    <property type="project" value="UniProtKB-SubCell"/>
</dbReference>
<dbReference type="EMBL" id="POVK01000020">
    <property type="protein sequence ID" value="NHA34270.1"/>
    <property type="molecule type" value="Genomic_DNA"/>
</dbReference>
<evidence type="ECO:0000256" key="6">
    <source>
        <dbReference type="ARBA" id="ARBA00022989"/>
    </source>
</evidence>
<evidence type="ECO:0000256" key="3">
    <source>
        <dbReference type="ARBA" id="ARBA00022475"/>
    </source>
</evidence>
<reference evidence="11 14" key="1">
    <citation type="submission" date="2018-01" db="EMBL/GenBank/DDBJ databases">
        <title>Complete genome sequence of Staphylococcus Scheliferi isolated from human.</title>
        <authorList>
            <person name="Abouelkhair M.A."/>
            <person name="Bemis D.A."/>
            <person name="Kania S.A."/>
        </authorList>
    </citation>
    <scope>NUCLEOTIDE SEQUENCE [LARGE SCALE GENOMIC DNA]</scope>
    <source>
        <strain evidence="11 14">ATCC 43808</strain>
    </source>
</reference>
<dbReference type="GO" id="GO:0009401">
    <property type="term" value="P:phosphoenolpyruvate-dependent sugar phosphotransferase system"/>
    <property type="evidence" value="ECO:0007669"/>
    <property type="project" value="InterPro"/>
</dbReference>
<sequence length="349" mass="36282">MENLTAKQFVMNILNGMAIGVVVVLIPGALLGELMKVLVPVLPFLKPIVGALALSNAMMGLVVGVLTGLNFKFNPIQATALGLATMFASGAAQFGKEGMIILKGTGDVINMGLTAALGAAVILFIGDKLKAYTILVIPLILLVGVGFIGRLMLPYVMQITTWIGHGVAALLSLQAVVMCIIIAVIFSIMIVSPITTVGISLAISISGIGAGAANIGICAAGFGFAILGWSVNTKGTSVAHFIGSPKMSMANAAQKPIILLPIVCTAACCGLIASLLNIIGTPMSAGFGFSGLVGPINYLNLVDGGWNITNFIKMLVAFIIAPVGFNFLFKYLFMRVVPIVKPEDYRLNI</sequence>
<comment type="subcellular location">
    <subcellularLocation>
        <location evidence="1">Cell membrane</location>
        <topology evidence="1">Multi-pass membrane protein</topology>
    </subcellularLocation>
</comment>
<evidence type="ECO:0000256" key="7">
    <source>
        <dbReference type="ARBA" id="ARBA00023136"/>
    </source>
</evidence>
<dbReference type="EMBL" id="LR962863">
    <property type="protein sequence ID" value="CAD7360635.1"/>
    <property type="molecule type" value="Genomic_DNA"/>
</dbReference>
<dbReference type="RefSeq" id="WP_016424307.1">
    <property type="nucleotide sequence ID" value="NZ_CABKRV010000001.1"/>
</dbReference>
<reference evidence="12" key="2">
    <citation type="submission" date="2018-06" db="EMBL/GenBank/DDBJ databases">
        <authorList>
            <consortium name="Pathogen Informatics"/>
            <person name="Doyle S."/>
        </authorList>
    </citation>
    <scope>NUCLEOTIDE SEQUENCE [LARGE SCALE GENOMIC DNA]</scope>
    <source>
        <strain evidence="12">NCTC12218</strain>
    </source>
</reference>
<reference evidence="10 13" key="3">
    <citation type="submission" date="2020-11" db="EMBL/GenBank/DDBJ databases">
        <authorList>
            <consortium name="Pathogen Informatics"/>
        </authorList>
    </citation>
    <scope>NUCLEOTIDE SEQUENCE [LARGE SCALE GENOMIC DNA]</scope>
    <source>
        <strain evidence="10 13">NCTC12218</strain>
    </source>
</reference>
<keyword evidence="5 8" id="KW-0812">Transmembrane</keyword>
<proteinExistence type="predicted"/>
<keyword evidence="2" id="KW-0813">Transport</keyword>
<evidence type="ECO:0000313" key="13">
    <source>
        <dbReference type="Proteomes" id="UP000264146"/>
    </source>
</evidence>
<feature type="transmembrane region" description="Helical" evidence="8">
    <location>
        <begin position="131"/>
        <end position="153"/>
    </location>
</feature>
<feature type="transmembrane region" description="Helical" evidence="8">
    <location>
        <begin position="257"/>
        <end position="279"/>
    </location>
</feature>
<gene>
    <name evidence="11" type="ORF">C1O36_07025</name>
    <name evidence="12" type="ORF">NCTC12218_02312</name>
</gene>
<evidence type="ECO:0000256" key="2">
    <source>
        <dbReference type="ARBA" id="ARBA00022448"/>
    </source>
</evidence>
<keyword evidence="6 8" id="KW-1133">Transmembrane helix</keyword>
<dbReference type="AlphaFoldDB" id="A0A7Z7QRJ6"/>
<feature type="transmembrane region" description="Helical" evidence="8">
    <location>
        <begin position="311"/>
        <end position="333"/>
    </location>
</feature>
<accession>A0A7Z7QRJ6</accession>
<name>A0A7Z7QRJ6_STASC</name>
<dbReference type="GO" id="GO:0008982">
    <property type="term" value="F:protein-N(PI)-phosphohistidine-sugar phosphotransferase activity"/>
    <property type="evidence" value="ECO:0007669"/>
    <property type="project" value="InterPro"/>
</dbReference>
<keyword evidence="7 8" id="KW-0472">Membrane</keyword>
<dbReference type="EMBL" id="UHEF01000001">
    <property type="protein sequence ID" value="SUM90257.1"/>
    <property type="molecule type" value="Genomic_DNA"/>
</dbReference>
<dbReference type="InterPro" id="IPR003352">
    <property type="entry name" value="PTS_EIIC"/>
</dbReference>
<evidence type="ECO:0000313" key="12">
    <source>
        <dbReference type="EMBL" id="SUM90257.1"/>
    </source>
</evidence>
<keyword evidence="3" id="KW-1003">Cell membrane</keyword>
<evidence type="ECO:0000313" key="14">
    <source>
        <dbReference type="Proteomes" id="UP000572988"/>
    </source>
</evidence>
<feature type="transmembrane region" description="Helical" evidence="8">
    <location>
        <begin position="44"/>
        <end position="69"/>
    </location>
</feature>
<dbReference type="Proteomes" id="UP000572988">
    <property type="component" value="Unassembled WGS sequence"/>
</dbReference>
<feature type="transmembrane region" description="Helical" evidence="8">
    <location>
        <begin position="12"/>
        <end position="32"/>
    </location>
</feature>
<evidence type="ECO:0000256" key="5">
    <source>
        <dbReference type="ARBA" id="ARBA00022692"/>
    </source>
</evidence>
<evidence type="ECO:0000313" key="11">
    <source>
        <dbReference type="EMBL" id="NHA34270.1"/>
    </source>
</evidence>
<keyword evidence="4 11" id="KW-0762">Sugar transport</keyword>
<feature type="domain" description="Phosphotransferase system EIIC" evidence="9">
    <location>
        <begin position="11"/>
        <end position="346"/>
    </location>
</feature>
<dbReference type="Proteomes" id="UP000264146">
    <property type="component" value="Chromosome"/>
</dbReference>
<organism evidence="12">
    <name type="scientific">Staphylococcus schleiferi</name>
    <dbReference type="NCBI Taxonomy" id="1295"/>
    <lineage>
        <taxon>Bacteria</taxon>
        <taxon>Bacillati</taxon>
        <taxon>Bacillota</taxon>
        <taxon>Bacilli</taxon>
        <taxon>Bacillales</taxon>
        <taxon>Staphylococcaceae</taxon>
        <taxon>Staphylococcus</taxon>
    </lineage>
</organism>
<feature type="transmembrane region" description="Helical" evidence="8">
    <location>
        <begin position="197"/>
        <end position="227"/>
    </location>
</feature>
<evidence type="ECO:0000313" key="10">
    <source>
        <dbReference type="EMBL" id="CAD7360635.1"/>
    </source>
</evidence>
<keyword evidence="14" id="KW-1185">Reference proteome</keyword>
<evidence type="ECO:0000256" key="1">
    <source>
        <dbReference type="ARBA" id="ARBA00004651"/>
    </source>
</evidence>
<feature type="transmembrane region" description="Helical" evidence="8">
    <location>
        <begin position="165"/>
        <end position="191"/>
    </location>
</feature>
<dbReference type="Pfam" id="PF13303">
    <property type="entry name" value="PTS_EIIC_2"/>
    <property type="match status" value="1"/>
</dbReference>
<protein>
    <submittedName>
        <fullName evidence="12">Membrane protein</fullName>
    </submittedName>
    <submittedName>
        <fullName evidence="11">PTS sugar transporter subunit IIC</fullName>
    </submittedName>
</protein>
<dbReference type="GeneID" id="93790951"/>
<evidence type="ECO:0000259" key="9">
    <source>
        <dbReference type="Pfam" id="PF13303"/>
    </source>
</evidence>
<evidence type="ECO:0000256" key="8">
    <source>
        <dbReference type="SAM" id="Phobius"/>
    </source>
</evidence>
<evidence type="ECO:0000256" key="4">
    <source>
        <dbReference type="ARBA" id="ARBA00022597"/>
    </source>
</evidence>
<feature type="transmembrane region" description="Helical" evidence="8">
    <location>
        <begin position="107"/>
        <end position="125"/>
    </location>
</feature>